<feature type="domain" description="Major facilitator superfamily (MFS) profile" evidence="11">
    <location>
        <begin position="31"/>
        <end position="454"/>
    </location>
</feature>
<sequence>MFHSDTHIELTQPYRPPPEGGKTFTRSQIQASIAVSMGSMIVGYSSAWSSPAIASLMEPGREIKVTSNEASWIGSLMPLAALIGGFIGGSLLEALGRKKTILSTAIPFIVAGLIVSFAQDVYMIYAGRAITGFCIGIISLSLPVYLAETISPEVRGTLGLLPTSIGNAGVMLCYIFGFWLDWSYLSLIGAIIPLPFLFMVCTIPETPRFLVANNKATAARASLQWLRGSHADITAELNEIEAMNILALKSKFKIKELFKMTYMKPLFVSMGLMFFQQFSGINAVLFYSVSIFESAGSSIDSNLATIILGIVNICATIFSNVLIDRLGRKILLYISLIGMIGSLGVFGAYFYMRNSEILQLSGIIPLVALVVYIISFSVGFGPIPWLMMGEIFPARIRGPAASLSTAFNWTCTFVVTKTFMDLQIVLGQSGVFWLFAGILIISCFFVIFFVPETRGKTLEDIERLYIERRMSIIMDGGDAPPPIQSYRRVSSIANLKSTPSQFL</sequence>
<keyword evidence="6" id="KW-0325">Glycoprotein</keyword>
<dbReference type="InterPro" id="IPR020846">
    <property type="entry name" value="MFS_dom"/>
</dbReference>
<dbReference type="CDD" id="cd17358">
    <property type="entry name" value="MFS_GLUT6_8_Class3_like"/>
    <property type="match status" value="1"/>
</dbReference>
<evidence type="ECO:0000256" key="5">
    <source>
        <dbReference type="ARBA" id="ARBA00023136"/>
    </source>
</evidence>
<dbReference type="Pfam" id="PF00083">
    <property type="entry name" value="Sugar_tr"/>
    <property type="match status" value="1"/>
</dbReference>
<feature type="transmembrane region" description="Helical" evidence="10">
    <location>
        <begin position="303"/>
        <end position="323"/>
    </location>
</feature>
<feature type="region of interest" description="Disordered" evidence="9">
    <location>
        <begin position="1"/>
        <end position="22"/>
    </location>
</feature>
<feature type="transmembrane region" description="Helical" evidence="10">
    <location>
        <begin position="70"/>
        <end position="89"/>
    </location>
</feature>
<name>A0A0K2TRM4_LEPSM</name>
<dbReference type="GO" id="GO:0051119">
    <property type="term" value="F:sugar transmembrane transporter activity"/>
    <property type="evidence" value="ECO:0007669"/>
    <property type="project" value="InterPro"/>
</dbReference>
<dbReference type="SUPFAM" id="SSF103473">
    <property type="entry name" value="MFS general substrate transporter"/>
    <property type="match status" value="1"/>
</dbReference>
<evidence type="ECO:0000256" key="7">
    <source>
        <dbReference type="ARBA" id="ARBA00024348"/>
    </source>
</evidence>
<feature type="transmembrane region" description="Helical" evidence="10">
    <location>
        <begin position="400"/>
        <end position="419"/>
    </location>
</feature>
<dbReference type="PANTHER" id="PTHR48021:SF96">
    <property type="entry name" value="FACILITATED TREHALOSE TRANSPORTER TRET1-1-RELATED"/>
    <property type="match status" value="1"/>
</dbReference>
<comment type="subcellular location">
    <subcellularLocation>
        <location evidence="1">Cell membrane</location>
        <topology evidence="1">Multi-pass membrane protein</topology>
    </subcellularLocation>
</comment>
<accession>A0A0K2TRM4</accession>
<evidence type="ECO:0000313" key="12">
    <source>
        <dbReference type="EMBL" id="CDW28445.1"/>
    </source>
</evidence>
<dbReference type="NCBIfam" id="TIGR00879">
    <property type="entry name" value="SP"/>
    <property type="match status" value="1"/>
</dbReference>
<feature type="transmembrane region" description="Helical" evidence="10">
    <location>
        <begin position="363"/>
        <end position="388"/>
    </location>
</feature>
<evidence type="ECO:0000256" key="3">
    <source>
        <dbReference type="ARBA" id="ARBA00022692"/>
    </source>
</evidence>
<feature type="transmembrane region" description="Helical" evidence="10">
    <location>
        <begin position="158"/>
        <end position="178"/>
    </location>
</feature>
<evidence type="ECO:0000256" key="6">
    <source>
        <dbReference type="ARBA" id="ARBA00023180"/>
    </source>
</evidence>
<dbReference type="InterPro" id="IPR005829">
    <property type="entry name" value="Sugar_transporter_CS"/>
</dbReference>
<keyword evidence="4 10" id="KW-1133">Transmembrane helix</keyword>
<dbReference type="InterPro" id="IPR036259">
    <property type="entry name" value="MFS_trans_sf"/>
</dbReference>
<feature type="transmembrane region" description="Helical" evidence="10">
    <location>
        <begin position="330"/>
        <end position="351"/>
    </location>
</feature>
<protein>
    <recommendedName>
        <fullName evidence="11">Major facilitator superfamily (MFS) profile domain-containing protein</fullName>
    </recommendedName>
</protein>
<dbReference type="KEGG" id="lsm:121115705"/>
<dbReference type="GeneID" id="121115705"/>
<dbReference type="Gene3D" id="1.20.1250.20">
    <property type="entry name" value="MFS general substrate transporter like domains"/>
    <property type="match status" value="1"/>
</dbReference>
<reference evidence="12" key="1">
    <citation type="submission" date="2014-05" db="EMBL/GenBank/DDBJ databases">
        <authorList>
            <person name="Chronopoulou M."/>
        </authorList>
    </citation>
    <scope>NUCLEOTIDE SEQUENCE</scope>
    <source>
        <tissue evidence="12">Whole organism</tissue>
    </source>
</reference>
<keyword evidence="8" id="KW-0813">Transport</keyword>
<dbReference type="AlphaFoldDB" id="A0A0K2TRM4"/>
<evidence type="ECO:0000256" key="2">
    <source>
        <dbReference type="ARBA" id="ARBA00022475"/>
    </source>
</evidence>
<dbReference type="PROSITE" id="PS00217">
    <property type="entry name" value="SUGAR_TRANSPORT_2"/>
    <property type="match status" value="1"/>
</dbReference>
<evidence type="ECO:0000256" key="1">
    <source>
        <dbReference type="ARBA" id="ARBA00004651"/>
    </source>
</evidence>
<dbReference type="EMBL" id="HACA01011084">
    <property type="protein sequence ID" value="CDW28445.1"/>
    <property type="molecule type" value="Transcribed_RNA"/>
</dbReference>
<feature type="transmembrane region" description="Helical" evidence="10">
    <location>
        <begin position="184"/>
        <end position="203"/>
    </location>
</feature>
<proteinExistence type="inferred from homology"/>
<dbReference type="OrthoDB" id="6339427at2759"/>
<dbReference type="InterPro" id="IPR044775">
    <property type="entry name" value="MFS_ERD6/Tret1-like"/>
</dbReference>
<evidence type="ECO:0000256" key="10">
    <source>
        <dbReference type="SAM" id="Phobius"/>
    </source>
</evidence>
<keyword evidence="3 10" id="KW-0812">Transmembrane</keyword>
<feature type="transmembrane region" description="Helical" evidence="10">
    <location>
        <begin position="125"/>
        <end position="146"/>
    </location>
</feature>
<comment type="similarity">
    <text evidence="7">Belongs to the major facilitator superfamily. Sugar transporter (TC 2.A.1.1) family. Trehalose transporter subfamily.</text>
</comment>
<evidence type="ECO:0000256" key="4">
    <source>
        <dbReference type="ARBA" id="ARBA00022989"/>
    </source>
</evidence>
<evidence type="ECO:0000259" key="11">
    <source>
        <dbReference type="PROSITE" id="PS50850"/>
    </source>
</evidence>
<evidence type="ECO:0000256" key="8">
    <source>
        <dbReference type="RuleBase" id="RU003346"/>
    </source>
</evidence>
<feature type="transmembrane region" description="Helical" evidence="10">
    <location>
        <begin position="266"/>
        <end position="291"/>
    </location>
</feature>
<evidence type="ECO:0000256" key="9">
    <source>
        <dbReference type="SAM" id="MobiDB-lite"/>
    </source>
</evidence>
<keyword evidence="5 10" id="KW-0472">Membrane</keyword>
<feature type="transmembrane region" description="Helical" evidence="10">
    <location>
        <begin position="431"/>
        <end position="450"/>
    </location>
</feature>
<dbReference type="PANTHER" id="PTHR48021">
    <property type="match status" value="1"/>
</dbReference>
<feature type="transmembrane region" description="Helical" evidence="10">
    <location>
        <begin position="31"/>
        <end position="50"/>
    </location>
</feature>
<dbReference type="PROSITE" id="PS50850">
    <property type="entry name" value="MFS"/>
    <property type="match status" value="1"/>
</dbReference>
<dbReference type="InterPro" id="IPR050549">
    <property type="entry name" value="MFS_Trehalose_Transporter"/>
</dbReference>
<dbReference type="FunFam" id="1.20.1250.20:FF:000055">
    <property type="entry name" value="Facilitated trehalose transporter Tret1-2 homolog"/>
    <property type="match status" value="1"/>
</dbReference>
<dbReference type="GO" id="GO:0005886">
    <property type="term" value="C:plasma membrane"/>
    <property type="evidence" value="ECO:0007669"/>
    <property type="project" value="UniProtKB-SubCell"/>
</dbReference>
<keyword evidence="2" id="KW-1003">Cell membrane</keyword>
<dbReference type="PRINTS" id="PR00171">
    <property type="entry name" value="SUGRTRNSPORT"/>
</dbReference>
<feature type="transmembrane region" description="Helical" evidence="10">
    <location>
        <begin position="101"/>
        <end position="119"/>
    </location>
</feature>
<dbReference type="InterPro" id="IPR005828">
    <property type="entry name" value="MFS_sugar_transport-like"/>
</dbReference>
<organism evidence="12">
    <name type="scientific">Lepeophtheirus salmonis</name>
    <name type="common">Salmon louse</name>
    <name type="synonym">Caligus salmonis</name>
    <dbReference type="NCBI Taxonomy" id="72036"/>
    <lineage>
        <taxon>Eukaryota</taxon>
        <taxon>Metazoa</taxon>
        <taxon>Ecdysozoa</taxon>
        <taxon>Arthropoda</taxon>
        <taxon>Crustacea</taxon>
        <taxon>Multicrustacea</taxon>
        <taxon>Hexanauplia</taxon>
        <taxon>Copepoda</taxon>
        <taxon>Siphonostomatoida</taxon>
        <taxon>Caligidae</taxon>
        <taxon>Lepeophtheirus</taxon>
    </lineage>
</organism>
<dbReference type="InterPro" id="IPR003663">
    <property type="entry name" value="Sugar/inositol_transpt"/>
</dbReference>
<dbReference type="RefSeq" id="XP_040565752.1">
    <property type="nucleotide sequence ID" value="XM_040709818.2"/>
</dbReference>